<dbReference type="EMBL" id="KV454003">
    <property type="protein sequence ID" value="ODQ46281.1"/>
    <property type="molecule type" value="Genomic_DNA"/>
</dbReference>
<dbReference type="RefSeq" id="XP_019017394.1">
    <property type="nucleotide sequence ID" value="XM_019162402.1"/>
</dbReference>
<protein>
    <recommendedName>
        <fullName evidence="2">RlpA-like protein double-psi beta-barrel domain-containing protein</fullName>
    </recommendedName>
</protein>
<feature type="non-terminal residue" evidence="3">
    <location>
        <position position="97"/>
    </location>
</feature>
<evidence type="ECO:0000259" key="2">
    <source>
        <dbReference type="Pfam" id="PF03330"/>
    </source>
</evidence>
<dbReference type="STRING" id="763406.A0A1E3NJJ0"/>
<dbReference type="CDD" id="cd22191">
    <property type="entry name" value="DPBB_RlpA_EXP_N-like"/>
    <property type="match status" value="1"/>
</dbReference>
<gene>
    <name evidence="3" type="ORF">PICMEDRAFT_25571</name>
</gene>
<dbReference type="SUPFAM" id="SSF50685">
    <property type="entry name" value="Barwin-like endoglucanases"/>
    <property type="match status" value="1"/>
</dbReference>
<dbReference type="Gene3D" id="2.40.40.10">
    <property type="entry name" value="RlpA-like domain"/>
    <property type="match status" value="1"/>
</dbReference>
<proteinExistence type="predicted"/>
<evidence type="ECO:0000256" key="1">
    <source>
        <dbReference type="ARBA" id="ARBA00022729"/>
    </source>
</evidence>
<feature type="domain" description="RlpA-like protein double-psi beta-barrel" evidence="2">
    <location>
        <begin position="30"/>
        <end position="95"/>
    </location>
</feature>
<name>A0A1E3NJJ0_9ASCO</name>
<organism evidence="3 4">
    <name type="scientific">Pichia membranifaciens NRRL Y-2026</name>
    <dbReference type="NCBI Taxonomy" id="763406"/>
    <lineage>
        <taxon>Eukaryota</taxon>
        <taxon>Fungi</taxon>
        <taxon>Dikarya</taxon>
        <taxon>Ascomycota</taxon>
        <taxon>Saccharomycotina</taxon>
        <taxon>Pichiomycetes</taxon>
        <taxon>Pichiales</taxon>
        <taxon>Pichiaceae</taxon>
        <taxon>Pichia</taxon>
    </lineage>
</organism>
<feature type="non-terminal residue" evidence="3">
    <location>
        <position position="1"/>
    </location>
</feature>
<dbReference type="InterPro" id="IPR051477">
    <property type="entry name" value="Expansin_CellWall"/>
</dbReference>
<keyword evidence="4" id="KW-1185">Reference proteome</keyword>
<dbReference type="InterPro" id="IPR036908">
    <property type="entry name" value="RlpA-like_sf"/>
</dbReference>
<dbReference type="InterPro" id="IPR009009">
    <property type="entry name" value="RlpA-like_DPBB"/>
</dbReference>
<evidence type="ECO:0000313" key="3">
    <source>
        <dbReference type="EMBL" id="ODQ46281.1"/>
    </source>
</evidence>
<dbReference type="PANTHER" id="PTHR31836:SF28">
    <property type="entry name" value="SRCR DOMAIN-CONTAINING PROTEIN-RELATED"/>
    <property type="match status" value="1"/>
</dbReference>
<dbReference type="AlphaFoldDB" id="A0A1E3NJJ0"/>
<dbReference type="PANTHER" id="PTHR31836">
    <property type="match status" value="1"/>
</dbReference>
<dbReference type="GeneID" id="30179089"/>
<accession>A0A1E3NJJ0</accession>
<evidence type="ECO:0000313" key="4">
    <source>
        <dbReference type="Proteomes" id="UP000094455"/>
    </source>
</evidence>
<keyword evidence="1" id="KW-0732">Signal</keyword>
<dbReference type="Proteomes" id="UP000094455">
    <property type="component" value="Unassembled WGS sequence"/>
</dbReference>
<reference evidence="3 4" key="1">
    <citation type="journal article" date="2016" name="Proc. Natl. Acad. Sci. U.S.A.">
        <title>Comparative genomics of biotechnologically important yeasts.</title>
        <authorList>
            <person name="Riley R."/>
            <person name="Haridas S."/>
            <person name="Wolfe K.H."/>
            <person name="Lopes M.R."/>
            <person name="Hittinger C.T."/>
            <person name="Goeker M."/>
            <person name="Salamov A.A."/>
            <person name="Wisecaver J.H."/>
            <person name="Long T.M."/>
            <person name="Calvey C.H."/>
            <person name="Aerts A.L."/>
            <person name="Barry K.W."/>
            <person name="Choi C."/>
            <person name="Clum A."/>
            <person name="Coughlan A.Y."/>
            <person name="Deshpande S."/>
            <person name="Douglass A.P."/>
            <person name="Hanson S.J."/>
            <person name="Klenk H.-P."/>
            <person name="LaButti K.M."/>
            <person name="Lapidus A."/>
            <person name="Lindquist E.A."/>
            <person name="Lipzen A.M."/>
            <person name="Meier-Kolthoff J.P."/>
            <person name="Ohm R.A."/>
            <person name="Otillar R.P."/>
            <person name="Pangilinan J.L."/>
            <person name="Peng Y."/>
            <person name="Rokas A."/>
            <person name="Rosa C.A."/>
            <person name="Scheuner C."/>
            <person name="Sibirny A.A."/>
            <person name="Slot J.C."/>
            <person name="Stielow J.B."/>
            <person name="Sun H."/>
            <person name="Kurtzman C.P."/>
            <person name="Blackwell M."/>
            <person name="Grigoriev I.V."/>
            <person name="Jeffries T.W."/>
        </authorList>
    </citation>
    <scope>NUCLEOTIDE SEQUENCE [LARGE SCALE GENOMIC DNA]</scope>
    <source>
        <strain evidence="3 4">NRRL Y-2026</strain>
    </source>
</reference>
<sequence length="97" mass="10395">GIATFYSVGADNCGTSSTDSDFVCAISQKMYDSVASSDSISEYCGHSINIKYNGKTIKVKVVDSCESCDATHLDLSPSAFQALADPDLGVIDIQWEW</sequence>
<dbReference type="OrthoDB" id="623670at2759"/>
<dbReference type="Pfam" id="PF03330">
    <property type="entry name" value="DPBB_1"/>
    <property type="match status" value="1"/>
</dbReference>